<evidence type="ECO:0000256" key="1">
    <source>
        <dbReference type="ARBA" id="ARBA00004613"/>
    </source>
</evidence>
<evidence type="ECO:0000256" key="4">
    <source>
        <dbReference type="ARBA" id="ARBA00022529"/>
    </source>
</evidence>
<evidence type="ECO:0000259" key="8">
    <source>
        <dbReference type="Pfam" id="PF03769"/>
    </source>
</evidence>
<dbReference type="GO" id="GO:0042742">
    <property type="term" value="P:defense response to bacterium"/>
    <property type="evidence" value="ECO:0007669"/>
    <property type="project" value="UniProtKB-KW"/>
</dbReference>
<dbReference type="InterPro" id="IPR005521">
    <property type="entry name" value="Attacin_C"/>
</dbReference>
<name>A0A1I8NJI4_MUSDO</name>
<organism evidence="9">
    <name type="scientific">Musca domestica</name>
    <name type="common">House fly</name>
    <dbReference type="NCBI Taxonomy" id="7370"/>
    <lineage>
        <taxon>Eukaryota</taxon>
        <taxon>Metazoa</taxon>
        <taxon>Ecdysozoa</taxon>
        <taxon>Arthropoda</taxon>
        <taxon>Hexapoda</taxon>
        <taxon>Insecta</taxon>
        <taxon>Pterygota</taxon>
        <taxon>Neoptera</taxon>
        <taxon>Endopterygota</taxon>
        <taxon>Diptera</taxon>
        <taxon>Brachycera</taxon>
        <taxon>Muscomorpha</taxon>
        <taxon>Muscoidea</taxon>
        <taxon>Muscidae</taxon>
        <taxon>Musca</taxon>
    </lineage>
</organism>
<evidence type="ECO:0000256" key="2">
    <source>
        <dbReference type="ARBA" id="ARBA00007550"/>
    </source>
</evidence>
<accession>A0A1I8NJI4</accession>
<comment type="similarity">
    <text evidence="2">Belongs to the attacin/sarcotoxin-2 family.</text>
</comment>
<feature type="domain" description="Attacin C-terminal" evidence="8">
    <location>
        <begin position="96"/>
        <end position="152"/>
    </location>
</feature>
<protein>
    <recommendedName>
        <fullName evidence="8">Attacin C-terminal domain-containing protein</fullName>
    </recommendedName>
</protein>
<keyword evidence="6" id="KW-0391">Immunity</keyword>
<keyword evidence="3" id="KW-0964">Secreted</keyword>
<evidence type="ECO:0000256" key="6">
    <source>
        <dbReference type="ARBA" id="ARBA00022859"/>
    </source>
</evidence>
<keyword evidence="5" id="KW-0399">Innate immunity</keyword>
<evidence type="ECO:0000256" key="3">
    <source>
        <dbReference type="ARBA" id="ARBA00022525"/>
    </source>
</evidence>
<evidence type="ECO:0000256" key="5">
    <source>
        <dbReference type="ARBA" id="ARBA00022588"/>
    </source>
</evidence>
<sequence length="152" mass="16504">PYWQLSMPNLVVLFHQIVVEELTGLPQLNMNTVDVTGKANLWKSADRATSLDLTGGVPKNFGGPLDGQTNKPYWQLSMPNLVVLFHQIVVEELTGLPQLNMNTVDVTGKANLWKSADRATSLDLTGGVPKNFGGPLDGQTNKHVGVGLSHNF</sequence>
<keyword evidence="4" id="KW-0929">Antimicrobial</keyword>
<dbReference type="VEuPathDB" id="VectorBase:MDOA016188"/>
<feature type="domain" description="Attacin C-terminal" evidence="8">
    <location>
        <begin position="25"/>
        <end position="70"/>
    </location>
</feature>
<dbReference type="GO" id="GO:0005576">
    <property type="term" value="C:extracellular region"/>
    <property type="evidence" value="ECO:0007669"/>
    <property type="project" value="UniProtKB-SubCell"/>
</dbReference>
<dbReference type="EnsemblMetazoa" id="MDOA016188-RA">
    <property type="protein sequence ID" value="MDOA016188-PA"/>
    <property type="gene ID" value="MDOA016188"/>
</dbReference>
<proteinExistence type="inferred from homology"/>
<dbReference type="GO" id="GO:0045087">
    <property type="term" value="P:innate immune response"/>
    <property type="evidence" value="ECO:0007669"/>
    <property type="project" value="UniProtKB-KW"/>
</dbReference>
<comment type="subcellular location">
    <subcellularLocation>
        <location evidence="1">Secreted</location>
    </subcellularLocation>
</comment>
<dbReference type="Pfam" id="PF03769">
    <property type="entry name" value="Attacin_C"/>
    <property type="match status" value="2"/>
</dbReference>
<keyword evidence="7" id="KW-0044">Antibiotic</keyword>
<reference evidence="9" key="1">
    <citation type="submission" date="2020-05" db="UniProtKB">
        <authorList>
            <consortium name="EnsemblMetazoa"/>
        </authorList>
    </citation>
    <scope>IDENTIFICATION</scope>
    <source>
        <strain evidence="9">Aabys</strain>
    </source>
</reference>
<dbReference type="VEuPathDB" id="VectorBase:MDOMA2_011884"/>
<evidence type="ECO:0000256" key="7">
    <source>
        <dbReference type="ARBA" id="ARBA00023022"/>
    </source>
</evidence>
<dbReference type="AlphaFoldDB" id="A0A1I8NJI4"/>
<evidence type="ECO:0000313" key="9">
    <source>
        <dbReference type="EnsemblMetazoa" id="MDOA016188-PA"/>
    </source>
</evidence>